<dbReference type="Gene3D" id="1.10.150.320">
    <property type="entry name" value="Photosystem II 12 kDa extrinsic protein"/>
    <property type="match status" value="1"/>
</dbReference>
<feature type="transmembrane region" description="Helical" evidence="1">
    <location>
        <begin position="67"/>
        <end position="88"/>
    </location>
</feature>
<dbReference type="GO" id="GO:0015627">
    <property type="term" value="C:type II protein secretion system complex"/>
    <property type="evidence" value="ECO:0007669"/>
    <property type="project" value="TreeGrafter"/>
</dbReference>
<dbReference type="InterPro" id="IPR010994">
    <property type="entry name" value="RuvA_2-like"/>
</dbReference>
<dbReference type="OrthoDB" id="1929550at2"/>
<dbReference type="HOGENOM" id="CLU_1021960_0_0_9"/>
<proteinExistence type="predicted"/>
<dbReference type="InterPro" id="IPR051675">
    <property type="entry name" value="Endo/Exo/Phosphatase_dom_1"/>
</dbReference>
<dbReference type="EMBL" id="JXSU01000007">
    <property type="protein sequence ID" value="KIS22989.1"/>
    <property type="molecule type" value="Genomic_DNA"/>
</dbReference>
<dbReference type="PANTHER" id="PTHR21180:SF32">
    <property type="entry name" value="ENDONUCLEASE_EXONUCLEASE_PHOSPHATASE FAMILY DOMAIN-CONTAINING PROTEIN 1"/>
    <property type="match status" value="1"/>
</dbReference>
<evidence type="ECO:0000313" key="2">
    <source>
        <dbReference type="EMBL" id="KIS22989.1"/>
    </source>
</evidence>
<protein>
    <submittedName>
        <fullName evidence="2">Uncharacterized protein</fullName>
    </submittedName>
</protein>
<dbReference type="PANTHER" id="PTHR21180">
    <property type="entry name" value="ENDONUCLEASE/EXONUCLEASE/PHOSPHATASE FAMILY DOMAIN-CONTAINING PROTEIN 1"/>
    <property type="match status" value="1"/>
</dbReference>
<feature type="transmembrane region" description="Helical" evidence="1">
    <location>
        <begin position="15"/>
        <end position="34"/>
    </location>
</feature>
<dbReference type="RefSeq" id="WP_003489335.1">
    <property type="nucleotide sequence ID" value="NZ_JXSU01000007.1"/>
</dbReference>
<keyword evidence="1" id="KW-0812">Transmembrane</keyword>
<comment type="caution">
    <text evidence="2">The sequence shown here is derived from an EMBL/GenBank/DDBJ whole genome shotgun (WGS) entry which is preliminary data.</text>
</comment>
<dbReference type="AlphaFoldDB" id="A0A0D1AIP0"/>
<dbReference type="Proteomes" id="UP000032250">
    <property type="component" value="Unassembled WGS sequence"/>
</dbReference>
<keyword evidence="1" id="KW-0472">Membrane</keyword>
<dbReference type="GO" id="GO:0015628">
    <property type="term" value="P:protein secretion by the type II secretion system"/>
    <property type="evidence" value="ECO:0007669"/>
    <property type="project" value="TreeGrafter"/>
</dbReference>
<name>A0A0D1AIP0_CLOBO</name>
<reference evidence="2 3" key="1">
    <citation type="submission" date="2014-06" db="EMBL/GenBank/DDBJ databases">
        <title>Genome characterization of distinct group I Clostridium botulinum lineages.</title>
        <authorList>
            <person name="Giordani F."/>
            <person name="Anselmo A."/>
            <person name="Fillo S."/>
            <person name="Palozzi A.M."/>
            <person name="Fortunato A."/>
            <person name="Gentile B."/>
            <person name="Ciammaruconi A."/>
            <person name="Anniballi F."/>
            <person name="De Medici D."/>
            <person name="Lista F."/>
        </authorList>
    </citation>
    <scope>NUCLEOTIDE SEQUENCE [LARGE SCALE GENOMIC DNA]</scope>
    <source>
        <strain evidence="2 3">B2 450</strain>
    </source>
</reference>
<organism evidence="2 3">
    <name type="scientific">Clostridium botulinum B2 450</name>
    <dbReference type="NCBI Taxonomy" id="1379739"/>
    <lineage>
        <taxon>Bacteria</taxon>
        <taxon>Bacillati</taxon>
        <taxon>Bacillota</taxon>
        <taxon>Clostridia</taxon>
        <taxon>Eubacteriales</taxon>
        <taxon>Clostridiaceae</taxon>
        <taxon>Clostridium</taxon>
    </lineage>
</organism>
<dbReference type="Pfam" id="PF12836">
    <property type="entry name" value="HHH_3"/>
    <property type="match status" value="1"/>
</dbReference>
<sequence>MAVTQKGNKWEMQKSLWIISSFVFLVNGMGMYFAGKKTKVKKWYNYGLIYTAISWIGLIMGGELTGFLQSIGCIIFLLDYIACIVHSFKIRKEYLIRREILEYKNDVEQIEMNSMRSKIAKEYGLDDINSNDPIKNTSQNDLVREKSNINTEAKIENFHMKNKEENIDNIPPVMPKKVESTVNNMGNSINNEGLLDINLCSELELSRLPGIGLILAKKAVNLRNSKNGFDSVDEFIEMVGVKPHFVDTVKIMICCKSVKTVEAVKMSGRRVDF</sequence>
<gene>
    <name evidence="2" type="ORF">N495_05125</name>
</gene>
<evidence type="ECO:0000313" key="3">
    <source>
        <dbReference type="Proteomes" id="UP000032250"/>
    </source>
</evidence>
<keyword evidence="1" id="KW-1133">Transmembrane helix</keyword>
<dbReference type="SUPFAM" id="SSF47781">
    <property type="entry name" value="RuvA domain 2-like"/>
    <property type="match status" value="1"/>
</dbReference>
<accession>A0A0D1AIP0</accession>
<feature type="transmembrane region" description="Helical" evidence="1">
    <location>
        <begin position="43"/>
        <end position="61"/>
    </location>
</feature>
<evidence type="ECO:0000256" key="1">
    <source>
        <dbReference type="SAM" id="Phobius"/>
    </source>
</evidence>
<dbReference type="PATRIC" id="fig|1379739.3.peg.1346"/>